<gene>
    <name evidence="22" type="ORF">HS088_TW06G01448</name>
</gene>
<dbReference type="GO" id="GO:0003677">
    <property type="term" value="F:DNA binding"/>
    <property type="evidence" value="ECO:0007669"/>
    <property type="project" value="UniProtKB-KW"/>
</dbReference>
<evidence type="ECO:0000256" key="7">
    <source>
        <dbReference type="ARBA" id="ARBA00022771"/>
    </source>
</evidence>
<reference evidence="22 23" key="1">
    <citation type="journal article" date="2020" name="Nat. Commun.">
        <title>Genome of Tripterygium wilfordii and identification of cytochrome P450 involved in triptolide biosynthesis.</title>
        <authorList>
            <person name="Tu L."/>
            <person name="Su P."/>
            <person name="Zhang Z."/>
            <person name="Gao L."/>
            <person name="Wang J."/>
            <person name="Hu T."/>
            <person name="Zhou J."/>
            <person name="Zhang Y."/>
            <person name="Zhao Y."/>
            <person name="Liu Y."/>
            <person name="Song Y."/>
            <person name="Tong Y."/>
            <person name="Lu Y."/>
            <person name="Yang J."/>
            <person name="Xu C."/>
            <person name="Jia M."/>
            <person name="Peters R.J."/>
            <person name="Huang L."/>
            <person name="Gao W."/>
        </authorList>
    </citation>
    <scope>NUCLEOTIDE SEQUENCE [LARGE SCALE GENOMIC DNA]</scope>
    <source>
        <strain evidence="23">cv. XIE 37</strain>
        <tissue evidence="22">Leaf</tissue>
    </source>
</reference>
<dbReference type="FunFam" id="4.10.1100.10:FF:000001">
    <property type="entry name" value="Squamosa promoter-binding-like protein 14"/>
    <property type="match status" value="1"/>
</dbReference>
<proteinExistence type="inferred from homology"/>
<dbReference type="InParanoid" id="A0A7J7DLR0"/>
<dbReference type="InterPro" id="IPR036893">
    <property type="entry name" value="SBP_sf"/>
</dbReference>
<comment type="caution">
    <text evidence="22">The sequence shown here is derived from an EMBL/GenBank/DDBJ whole genome shotgun (WGS) entry which is preliminary data.</text>
</comment>
<feature type="compositionally biased region" description="Basic and acidic residues" evidence="20">
    <location>
        <begin position="1052"/>
        <end position="1108"/>
    </location>
</feature>
<evidence type="ECO:0000256" key="1">
    <source>
        <dbReference type="ARBA" id="ARBA00004123"/>
    </source>
</evidence>
<dbReference type="PROSITE" id="PS51141">
    <property type="entry name" value="ZF_SBP"/>
    <property type="match status" value="1"/>
</dbReference>
<dbReference type="Pfam" id="PF03110">
    <property type="entry name" value="SBP"/>
    <property type="match status" value="1"/>
</dbReference>
<feature type="region of interest" description="Disordered" evidence="20">
    <location>
        <begin position="1334"/>
        <end position="1356"/>
    </location>
</feature>
<dbReference type="EMBL" id="JAAARO010000006">
    <property type="protein sequence ID" value="KAF5747267.1"/>
    <property type="molecule type" value="Genomic_DNA"/>
</dbReference>
<dbReference type="GO" id="GO:0008270">
    <property type="term" value="F:zinc ion binding"/>
    <property type="evidence" value="ECO:0007669"/>
    <property type="project" value="UniProtKB-KW"/>
</dbReference>
<evidence type="ECO:0000256" key="3">
    <source>
        <dbReference type="ARBA" id="ARBA00004389"/>
    </source>
</evidence>
<keyword evidence="11" id="KW-0805">Transcription regulation</keyword>
<keyword evidence="16" id="KW-0539">Nucleus</keyword>
<feature type="compositionally biased region" description="Basic and acidic residues" evidence="20">
    <location>
        <begin position="45"/>
        <end position="57"/>
    </location>
</feature>
<accession>A0A7J7DLR0</accession>
<dbReference type="PANTHER" id="PTHR32219">
    <property type="entry name" value="RNA-BINDING PROTEIN YLMH-RELATED"/>
    <property type="match status" value="1"/>
</dbReference>
<dbReference type="InterPro" id="IPR004333">
    <property type="entry name" value="SBP_dom"/>
</dbReference>
<keyword evidence="7 18" id="KW-0863">Zinc-finger</keyword>
<dbReference type="SUPFAM" id="SSF103612">
    <property type="entry name" value="SBT domain"/>
    <property type="match status" value="1"/>
</dbReference>
<evidence type="ECO:0000256" key="15">
    <source>
        <dbReference type="ARBA" id="ARBA00023163"/>
    </source>
</evidence>
<evidence type="ECO:0000256" key="5">
    <source>
        <dbReference type="ARBA" id="ARBA00022692"/>
    </source>
</evidence>
<evidence type="ECO:0000256" key="11">
    <source>
        <dbReference type="ARBA" id="ARBA00023015"/>
    </source>
</evidence>
<feature type="region of interest" description="Disordered" evidence="20">
    <location>
        <begin position="70"/>
        <end position="99"/>
    </location>
</feature>
<keyword evidence="13" id="KW-0238">DNA-binding</keyword>
<sequence>MTVDVEVNVNGNGKVSIKGESEVEDNCSYQDLNKGGDSNTLKQKQLQENDTGGKDDCGDTSYVFVTGNDIVSTDPAEDGDGGIKNHNVGYEDHGIENGVDNAVSTDQANAGEGELITTAAVTQSEPPPLHVHVESSMEETSEEPQGIVVSEVTECKGELPLLHHEKQKGGEVATTMGAQSDQPLPSPPGDEDSRWESNSCLVEENQESQSAVTVNVVHRQVDQMDDSANMTSEVPRMELELEVEQNLENPPADVQAETETTYIAILDQDRVTLPADHAGDSVAGVVLSSGSLSGNQVKAEENGPAEDVETLPSPDSGSASIEVPVADIQSDMGVDGNDAVANENKDGLLSVATKEIVSEATLDNEQNGFSDNADDLPSKIFSENVPVESSESLLSVTIEDAAMNSAFDDARTEGENFDVKSDEYSVSNPAKDMGVESVVVTDDHAKTIPLDNASANSAVDDARGKSDVVKSNECADSNTKKNAEVESTISVTLDNATKNCAVYDVRTESGVEELNVESNGCSDSNPTNHVEVELEVNNGHTMEYTTSSDQRISDVETAIESSLYSIYSEEKLSSLSNGDANSVENRSSENMDGESHTVELVQSQITSADVKAESDMSSTDVLYNNSIVTLENEGDQFTGIDGANKSKVSTASIEGSTGNASEEQDVPAEQVKRPFHYLIKIPRFEDENLKAQIRQAQSQLEEKTQSRDAIQPEIQRKRVNYKEYVDNLKAAISEEKTLRDLLRAKRKEMESLQAVSNRARNAISVEGIEGTIRNMEHKLQHETLTLKEEKLLIREMKQLKQQREQVSSTMGTQEEVQEAIDQKEDIEERLKFLRNEADLLRGKIFKAGVVAKDAKKKLSEESEMLDELQAQRQAADVVRQEAYAHLQCLKKQSFEKSKFFFNYRDDKREATDLASAGDKEALQRLCVNQVERVMEQWNNNLEFRRDYTRCNMRSTLWRLRTLDGRSLGPDEDPPVIPNVVNERVASAVPPISIERVEKQVTPLNATKADDKFTTKVADQKNQTAKTKKPTKHAPLLFGSVTVSGRDEIKDVREEEHKRTMEEEESARKAEQLKKEEQAAKLKEQHRLEEKTKAAEALERKKRIAEKAQARAALRARKEAEHKEKEKEKRARKKEKRKAAAGEDANDNNEGESTIPSSETITETLRESEIEEKLVAVTKRPQKAPQFKQHSKAKSTPLPLRNRGVGGSEFRTSVDLEDIGAQVAPPIFFQSTLSSRFCEAPPTARKRDLSYQIPNFHHQSLSQQQFAQNPRGNWNPKSWEWDNVGFLAKPLDSETLQLGTATTDKLKKDQGLKKKKNIVQEDSLCLNLGGELNSVEEPGVSPPNKRVRSRSPGNSSYPMCQVDDCKEDLSNAKDYHRRHKVCELHGKSSKALVGKQMQRFCQQCSRFHPLSEFDEGKRSCRRRLAGHNRRRRKTQPDDVTSRLLLPGNQDNTGGGNLDIVNLLTALGRSQGKNEEKSINNPSVQDRDQLIQILSKINSLPLPTDFSANLPSFGSLIRKNAEQSSSEYQNRLSGSTSPSTMDLLAVLSTTLTPSASDAHAILSQRSSESSDSEKTRLTYADQASGPYLGKVTSMKATVAGGEISSTSYQSPVEDSDCQVEDTRANFPLQLFSPSPGDDSPPKLSSSRKYFSSDSSNPTDERSPSSSSPLVQELFPVPSLMEPVKPEKVFVGRKANAEVEGAKTHSGILTLKPFRGSNVGADHVSYQNFPHQAGYTSSSGSDHSPSSLNSDPQDRTGRIIFKLFDKDPSHFPGTLRTQIYNWLSNSPSEMESHIRPGCVVLSIYVNMSVAAWNQLEGNLLQHVSSLVQHSDSDFWRKGRFLVHTGRQLASYKDGRIRLCKSWRSWSSPELISVSPLAIVGGQETSLTLQGRNLANPGTKIHFMHMGGYELKEVTGQSYKENSFEEVKLGHFKIHGASPAVLGRCFIEVENGFKGNSFPVIIADASICRELRLLESEINEETKACDLISEDVTHDFGRPRSKEEIIHFLNEVGWLFQKKMISSVSDVPKYSVSRFKFLLIFSVERDYCALVKILLDILVETNLDRNGLSEGTLEMLSESQLLNRVVKRRCRKMADLLIHYSILGNDHALKKYIFPPNLEGPGGITPLHLVACTSGSDDMIDALTNDPQEIGLSCWNSLLDSNGQSPSGYALLRNNHSYNKLVVRKLATRRNGQVSVTIGDEIEQTGSALRQASHFKKGSLSCAECAIAATEYNRRIRGSQGLLHHPYIHSMLAIAAVCVCVCLFFRGAPDIGLVAPFKWENLEFGTI</sequence>
<keyword evidence="8" id="KW-0256">Endoplasmic reticulum</keyword>
<organism evidence="22 23">
    <name type="scientific">Tripterygium wilfordii</name>
    <name type="common">Thunder God vine</name>
    <dbReference type="NCBI Taxonomy" id="458696"/>
    <lineage>
        <taxon>Eukaryota</taxon>
        <taxon>Viridiplantae</taxon>
        <taxon>Streptophyta</taxon>
        <taxon>Embryophyta</taxon>
        <taxon>Tracheophyta</taxon>
        <taxon>Spermatophyta</taxon>
        <taxon>Magnoliopsida</taxon>
        <taxon>eudicotyledons</taxon>
        <taxon>Gunneridae</taxon>
        <taxon>Pentapetalae</taxon>
        <taxon>rosids</taxon>
        <taxon>fabids</taxon>
        <taxon>Celastrales</taxon>
        <taxon>Celastraceae</taxon>
        <taxon>Tripterygium</taxon>
    </lineage>
</organism>
<feature type="compositionally biased region" description="Basic residues" evidence="20">
    <location>
        <begin position="1423"/>
        <end position="1432"/>
    </location>
</feature>
<evidence type="ECO:0000256" key="17">
    <source>
        <dbReference type="ARBA" id="ARBA00038080"/>
    </source>
</evidence>
<evidence type="ECO:0000256" key="19">
    <source>
        <dbReference type="SAM" id="Coils"/>
    </source>
</evidence>
<feature type="compositionally biased region" description="Low complexity" evidence="20">
    <location>
        <begin position="1734"/>
        <end position="1747"/>
    </location>
</feature>
<dbReference type="Gene3D" id="4.10.1100.10">
    <property type="entry name" value="Transcription factor, SBP-box domain"/>
    <property type="match status" value="1"/>
</dbReference>
<dbReference type="GO" id="GO:0005789">
    <property type="term" value="C:endoplasmic reticulum membrane"/>
    <property type="evidence" value="ECO:0007669"/>
    <property type="project" value="UniProtKB-SubCell"/>
</dbReference>
<dbReference type="InterPro" id="IPR055282">
    <property type="entry name" value="PPI1-4"/>
</dbReference>
<feature type="region of interest" description="Disordered" evidence="20">
    <location>
        <begin position="1423"/>
        <end position="1450"/>
    </location>
</feature>
<dbReference type="GO" id="GO:0005886">
    <property type="term" value="C:plasma membrane"/>
    <property type="evidence" value="ECO:0007669"/>
    <property type="project" value="UniProtKB-SubCell"/>
</dbReference>
<name>A0A7J7DLR0_TRIWF</name>
<feature type="region of interest" description="Disordered" evidence="20">
    <location>
        <begin position="1178"/>
        <end position="1205"/>
    </location>
</feature>
<dbReference type="Proteomes" id="UP000593562">
    <property type="component" value="Unassembled WGS sequence"/>
</dbReference>
<feature type="region of interest" description="Disordered" evidence="20">
    <location>
        <begin position="161"/>
        <end position="199"/>
    </location>
</feature>
<keyword evidence="9" id="KW-0862">Zinc</keyword>
<evidence type="ECO:0000259" key="21">
    <source>
        <dbReference type="PROSITE" id="PS51141"/>
    </source>
</evidence>
<evidence type="ECO:0000256" key="20">
    <source>
        <dbReference type="SAM" id="MobiDB-lite"/>
    </source>
</evidence>
<feature type="compositionally biased region" description="Low complexity" evidence="20">
    <location>
        <begin position="1150"/>
        <end position="1161"/>
    </location>
</feature>
<feature type="region of interest" description="Disordered" evidence="20">
    <location>
        <begin position="294"/>
        <end position="320"/>
    </location>
</feature>
<dbReference type="CDD" id="cd22249">
    <property type="entry name" value="UDM1_RNF168_RNF169-like"/>
    <property type="match status" value="1"/>
</dbReference>
<evidence type="ECO:0000256" key="13">
    <source>
        <dbReference type="ARBA" id="ARBA00023125"/>
    </source>
</evidence>
<keyword evidence="14" id="KW-0472">Membrane</keyword>
<feature type="region of interest" description="Disordered" evidence="20">
    <location>
        <begin position="1727"/>
        <end position="1749"/>
    </location>
</feature>
<evidence type="ECO:0000313" key="23">
    <source>
        <dbReference type="Proteomes" id="UP000593562"/>
    </source>
</evidence>
<dbReference type="Pfam" id="PF26102">
    <property type="entry name" value="Ig_SPL7"/>
    <property type="match status" value="1"/>
</dbReference>
<dbReference type="PANTHER" id="PTHR32219:SF3">
    <property type="entry name" value="CALPONIN-LIKE DOMAIN PROTEIN"/>
    <property type="match status" value="1"/>
</dbReference>
<comment type="subcellular location">
    <subcellularLocation>
        <location evidence="2">Cell membrane</location>
        <topology evidence="2">Single-pass membrane protein</topology>
    </subcellularLocation>
    <subcellularLocation>
        <location evidence="3">Endoplasmic reticulum membrane</location>
        <topology evidence="3">Single-pass membrane protein</topology>
    </subcellularLocation>
    <subcellularLocation>
        <location evidence="1">Nucleus</location>
    </subcellularLocation>
</comment>
<keyword evidence="10" id="KW-1133">Transmembrane helix</keyword>
<evidence type="ECO:0000313" key="22">
    <source>
        <dbReference type="EMBL" id="KAF5747267.1"/>
    </source>
</evidence>
<feature type="compositionally biased region" description="Polar residues" evidence="20">
    <location>
        <begin position="27"/>
        <end position="44"/>
    </location>
</feature>
<evidence type="ECO:0000256" key="10">
    <source>
        <dbReference type="ARBA" id="ARBA00022989"/>
    </source>
</evidence>
<dbReference type="FunCoup" id="A0A7J7DLR0">
    <property type="interactions" value="750"/>
</dbReference>
<feature type="region of interest" description="Disordered" evidence="20">
    <location>
        <begin position="20"/>
        <end position="57"/>
    </location>
</feature>
<keyword evidence="12 19" id="KW-0175">Coiled coil</keyword>
<evidence type="ECO:0000256" key="2">
    <source>
        <dbReference type="ARBA" id="ARBA00004162"/>
    </source>
</evidence>
<keyword evidence="15" id="KW-0804">Transcription</keyword>
<evidence type="ECO:0000256" key="9">
    <source>
        <dbReference type="ARBA" id="ARBA00022833"/>
    </source>
</evidence>
<comment type="similarity">
    <text evidence="17">Belongs to the plant Proton pump-interactor protein family.</text>
</comment>
<feature type="region of interest" description="Disordered" evidence="20">
    <location>
        <begin position="574"/>
        <end position="594"/>
    </location>
</feature>
<keyword evidence="4" id="KW-1003">Cell membrane</keyword>
<feature type="compositionally biased region" description="Low complexity" evidence="20">
    <location>
        <begin position="1642"/>
        <end position="1653"/>
    </location>
</feature>
<evidence type="ECO:0000256" key="14">
    <source>
        <dbReference type="ARBA" id="ARBA00023136"/>
    </source>
</evidence>
<feature type="region of interest" description="Disordered" evidence="20">
    <location>
        <begin position="1625"/>
        <end position="1668"/>
    </location>
</feature>
<feature type="domain" description="SBP-type" evidence="21">
    <location>
        <begin position="1356"/>
        <end position="1433"/>
    </location>
</feature>
<feature type="region of interest" description="Disordered" evidence="20">
    <location>
        <begin position="1052"/>
        <end position="1161"/>
    </location>
</feature>
<evidence type="ECO:0000256" key="12">
    <source>
        <dbReference type="ARBA" id="ARBA00023054"/>
    </source>
</evidence>
<feature type="compositionally biased region" description="Basic and acidic residues" evidence="20">
    <location>
        <begin position="1115"/>
        <end position="1128"/>
    </location>
</feature>
<evidence type="ECO:0000256" key="18">
    <source>
        <dbReference type="PROSITE-ProRule" id="PRU00470"/>
    </source>
</evidence>
<feature type="coiled-coil region" evidence="19">
    <location>
        <begin position="789"/>
        <end position="871"/>
    </location>
</feature>
<evidence type="ECO:0000256" key="8">
    <source>
        <dbReference type="ARBA" id="ARBA00022824"/>
    </source>
</evidence>
<keyword evidence="23" id="KW-1185">Reference proteome</keyword>
<feature type="compositionally biased region" description="Basic residues" evidence="20">
    <location>
        <begin position="1129"/>
        <end position="1138"/>
    </location>
</feature>
<evidence type="ECO:0000256" key="4">
    <source>
        <dbReference type="ARBA" id="ARBA00022475"/>
    </source>
</evidence>
<protein>
    <submittedName>
        <fullName evidence="22">Squamosa promoter binding protein-like 14</fullName>
    </submittedName>
</protein>
<evidence type="ECO:0000256" key="6">
    <source>
        <dbReference type="ARBA" id="ARBA00022723"/>
    </source>
</evidence>
<keyword evidence="5" id="KW-0812">Transmembrane</keyword>
<evidence type="ECO:0000256" key="16">
    <source>
        <dbReference type="ARBA" id="ARBA00023242"/>
    </source>
</evidence>
<keyword evidence="6" id="KW-0479">Metal-binding</keyword>
<dbReference type="GO" id="GO:0005634">
    <property type="term" value="C:nucleus"/>
    <property type="evidence" value="ECO:0007669"/>
    <property type="project" value="UniProtKB-SubCell"/>
</dbReference>